<dbReference type="Proteomes" id="UP000298438">
    <property type="component" value="Unassembled WGS sequence"/>
</dbReference>
<gene>
    <name evidence="7" type="ORF">E4L96_13805</name>
</gene>
<dbReference type="OrthoDB" id="8592370at2"/>
<feature type="transmembrane region" description="Helical" evidence="6">
    <location>
        <begin position="12"/>
        <end position="31"/>
    </location>
</feature>
<dbReference type="AlphaFoldDB" id="A0A4Y9S8H9"/>
<dbReference type="RefSeq" id="WP_135207806.1">
    <property type="nucleotide sequence ID" value="NZ_SPVF01000173.1"/>
</dbReference>
<dbReference type="InterPro" id="IPR031982">
    <property type="entry name" value="PilE-like"/>
</dbReference>
<organism evidence="7 8">
    <name type="scientific">Zemynaea arenosa</name>
    <dbReference type="NCBI Taxonomy" id="2561931"/>
    <lineage>
        <taxon>Bacteria</taxon>
        <taxon>Pseudomonadati</taxon>
        <taxon>Pseudomonadota</taxon>
        <taxon>Betaproteobacteria</taxon>
        <taxon>Burkholderiales</taxon>
        <taxon>Oxalobacteraceae</taxon>
        <taxon>Telluria group</taxon>
        <taxon>Zemynaea</taxon>
    </lineage>
</organism>
<evidence type="ECO:0000256" key="3">
    <source>
        <dbReference type="ARBA" id="ARBA00022692"/>
    </source>
</evidence>
<protein>
    <submittedName>
        <fullName evidence="7">Prepilin-type N-terminal cleavage/methylation domain-containing protein</fullName>
    </submittedName>
</protein>
<evidence type="ECO:0000256" key="4">
    <source>
        <dbReference type="ARBA" id="ARBA00022989"/>
    </source>
</evidence>
<dbReference type="SUPFAM" id="SSF54523">
    <property type="entry name" value="Pili subunits"/>
    <property type="match status" value="1"/>
</dbReference>
<proteinExistence type="predicted"/>
<dbReference type="PANTHER" id="PTHR30093">
    <property type="entry name" value="GENERAL SECRETION PATHWAY PROTEIN G"/>
    <property type="match status" value="1"/>
</dbReference>
<dbReference type="InterPro" id="IPR045584">
    <property type="entry name" value="Pilin-like"/>
</dbReference>
<accession>A0A4Y9S8H9</accession>
<evidence type="ECO:0000256" key="6">
    <source>
        <dbReference type="SAM" id="Phobius"/>
    </source>
</evidence>
<dbReference type="Pfam" id="PF16732">
    <property type="entry name" value="ComP_DUS"/>
    <property type="match status" value="1"/>
</dbReference>
<keyword evidence="2" id="KW-0488">Methylation</keyword>
<evidence type="ECO:0000256" key="5">
    <source>
        <dbReference type="ARBA" id="ARBA00023136"/>
    </source>
</evidence>
<comment type="caution">
    <text evidence="7">The sequence shown here is derived from an EMBL/GenBank/DDBJ whole genome shotgun (WGS) entry which is preliminary data.</text>
</comment>
<evidence type="ECO:0000256" key="1">
    <source>
        <dbReference type="ARBA" id="ARBA00004167"/>
    </source>
</evidence>
<dbReference type="Pfam" id="PF07963">
    <property type="entry name" value="N_methyl"/>
    <property type="match status" value="1"/>
</dbReference>
<dbReference type="GO" id="GO:0016020">
    <property type="term" value="C:membrane"/>
    <property type="evidence" value="ECO:0007669"/>
    <property type="project" value="UniProtKB-SubCell"/>
</dbReference>
<dbReference type="EMBL" id="SPVF01000173">
    <property type="protein sequence ID" value="TFW17870.1"/>
    <property type="molecule type" value="Genomic_DNA"/>
</dbReference>
<evidence type="ECO:0000256" key="2">
    <source>
        <dbReference type="ARBA" id="ARBA00022481"/>
    </source>
</evidence>
<evidence type="ECO:0000313" key="7">
    <source>
        <dbReference type="EMBL" id="TFW17870.1"/>
    </source>
</evidence>
<evidence type="ECO:0000313" key="8">
    <source>
        <dbReference type="Proteomes" id="UP000298438"/>
    </source>
</evidence>
<dbReference type="PANTHER" id="PTHR30093:SF44">
    <property type="entry name" value="TYPE II SECRETION SYSTEM CORE PROTEIN G"/>
    <property type="match status" value="1"/>
</dbReference>
<name>A0A4Y9S8H9_9BURK</name>
<comment type="subcellular location">
    <subcellularLocation>
        <location evidence="1">Membrane</location>
        <topology evidence="1">Single-pass membrane protein</topology>
    </subcellularLocation>
</comment>
<dbReference type="Gene3D" id="3.30.700.10">
    <property type="entry name" value="Glycoprotein, Type 4 Pilin"/>
    <property type="match status" value="1"/>
</dbReference>
<dbReference type="InterPro" id="IPR012902">
    <property type="entry name" value="N_methyl_site"/>
</dbReference>
<reference evidence="7 8" key="1">
    <citation type="submission" date="2019-03" db="EMBL/GenBank/DDBJ databases">
        <title>Draft Genome Sequence of Massilia arenosa sp. nov., a Novel Massilia Species Isolated from a Sandy-loam Maize Soil.</title>
        <authorList>
            <person name="Raths R."/>
            <person name="Peta V."/>
            <person name="Bucking H."/>
        </authorList>
    </citation>
    <scope>NUCLEOTIDE SEQUENCE [LARGE SCALE GENOMIC DNA]</scope>
    <source>
        <strain evidence="7 8">MC02</strain>
    </source>
</reference>
<keyword evidence="5 6" id="KW-0472">Membrane</keyword>
<dbReference type="NCBIfam" id="TIGR02532">
    <property type="entry name" value="IV_pilin_GFxxxE"/>
    <property type="match status" value="1"/>
</dbReference>
<keyword evidence="3 6" id="KW-0812">Transmembrane</keyword>
<dbReference type="GO" id="GO:0043683">
    <property type="term" value="P:type IV pilus assembly"/>
    <property type="evidence" value="ECO:0007669"/>
    <property type="project" value="InterPro"/>
</dbReference>
<keyword evidence="4 6" id="KW-1133">Transmembrane helix</keyword>
<keyword evidence="8" id="KW-1185">Reference proteome</keyword>
<sequence>MSRKSQGFTLMEVLITVVIIGILSAIALPAYTSYVTRGRLTEAFTALSAAQPQAEQYWASNRTYEDFNRVPSDTANFTFALSNDTASTYTITATGVNKMDGFVYTINQAGVRATTGAPTGWATSTSCWVDRKDGSCVQ</sequence>